<protein>
    <recommendedName>
        <fullName evidence="3">Transcriptional regulator</fullName>
    </recommendedName>
</protein>
<dbReference type="NCBIfam" id="TIGR00738">
    <property type="entry name" value="rrf2_super"/>
    <property type="match status" value="1"/>
</dbReference>
<name>W7CE67_9LIST</name>
<evidence type="ECO:0008006" key="3">
    <source>
        <dbReference type="Google" id="ProtNLM"/>
    </source>
</evidence>
<dbReference type="InterPro" id="IPR000944">
    <property type="entry name" value="Tscrpt_reg_Rrf2"/>
</dbReference>
<dbReference type="Gene3D" id="1.10.10.10">
    <property type="entry name" value="Winged helix-like DNA-binding domain superfamily/Winged helix DNA-binding domain"/>
    <property type="match status" value="1"/>
</dbReference>
<evidence type="ECO:0000313" key="1">
    <source>
        <dbReference type="EMBL" id="EUJ35485.1"/>
    </source>
</evidence>
<comment type="caution">
    <text evidence="1">The sequence shown here is derived from an EMBL/GenBank/DDBJ whole genome shotgun (WGS) entry which is preliminary data.</text>
</comment>
<dbReference type="SUPFAM" id="SSF46785">
    <property type="entry name" value="Winged helix' DNA-binding domain"/>
    <property type="match status" value="1"/>
</dbReference>
<dbReference type="PANTHER" id="PTHR33221">
    <property type="entry name" value="WINGED HELIX-TURN-HELIX TRANSCRIPTIONAL REGULATOR, RRF2 FAMILY"/>
    <property type="match status" value="1"/>
</dbReference>
<keyword evidence="2" id="KW-1185">Reference proteome</keyword>
<dbReference type="AlphaFoldDB" id="W7CE67"/>
<dbReference type="STRING" id="1265861.BCAMP_11845"/>
<dbReference type="EMBL" id="AODH01000056">
    <property type="protein sequence ID" value="EUJ35485.1"/>
    <property type="molecule type" value="Genomic_DNA"/>
</dbReference>
<dbReference type="InterPro" id="IPR036388">
    <property type="entry name" value="WH-like_DNA-bd_sf"/>
</dbReference>
<dbReference type="OrthoDB" id="9808360at2"/>
<dbReference type="GO" id="GO:0003700">
    <property type="term" value="F:DNA-binding transcription factor activity"/>
    <property type="evidence" value="ECO:0007669"/>
    <property type="project" value="TreeGrafter"/>
</dbReference>
<dbReference type="Proteomes" id="UP000019243">
    <property type="component" value="Unassembled WGS sequence"/>
</dbReference>
<sequence length="162" mass="18025">MKFSKSMKQAICIMVLLATQTADKSLKSQDISERLQMSQAYLKKIMRKLVVADLIKSVSGNNGGYMIAKSIDEMTLYDIYYAVCGPVQTFSDEDDMLLQAFSGGMYAEDGLQALEKVFLQMDAGIERFLKGIIAGPFLTNILGVTDIPQVDWTNRDQNISSK</sequence>
<dbReference type="GO" id="GO:0005829">
    <property type="term" value="C:cytosol"/>
    <property type="evidence" value="ECO:0007669"/>
    <property type="project" value="TreeGrafter"/>
</dbReference>
<dbReference type="Pfam" id="PF02082">
    <property type="entry name" value="Rrf2"/>
    <property type="match status" value="1"/>
</dbReference>
<gene>
    <name evidence="1" type="ORF">BCAMP_11845</name>
</gene>
<reference evidence="1 2" key="1">
    <citation type="submission" date="2012-12" db="EMBL/GenBank/DDBJ databases">
        <title>Novel taxa of Listeriaceae from agricultural environments in the United States.</title>
        <authorList>
            <person name="den Bakker H.C."/>
            <person name="Allred A."/>
            <person name="Warchocki S."/>
            <person name="Wright E.M."/>
            <person name="Burrell A."/>
            <person name="Nightingale K.K."/>
            <person name="Kephart D."/>
            <person name="Wiedmann M."/>
        </authorList>
    </citation>
    <scope>NUCLEOTIDE SEQUENCE [LARGE SCALE GENOMIC DNA]</scope>
    <source>
        <strain evidence="1 2">FSL F6-1037</strain>
    </source>
</reference>
<dbReference type="PANTHER" id="PTHR33221:SF9">
    <property type="entry name" value="RRF2 FAMILY PROTEIN"/>
    <property type="match status" value="1"/>
</dbReference>
<dbReference type="RefSeq" id="WP_035315618.1">
    <property type="nucleotide sequence ID" value="NZ_AODH01000056.1"/>
</dbReference>
<dbReference type="PROSITE" id="PS51197">
    <property type="entry name" value="HTH_RRF2_2"/>
    <property type="match status" value="1"/>
</dbReference>
<dbReference type="InterPro" id="IPR036390">
    <property type="entry name" value="WH_DNA-bd_sf"/>
</dbReference>
<evidence type="ECO:0000313" key="2">
    <source>
        <dbReference type="Proteomes" id="UP000019243"/>
    </source>
</evidence>
<organism evidence="1 2">
    <name type="scientific">Brochothrix campestris FSL F6-1037</name>
    <dbReference type="NCBI Taxonomy" id="1265861"/>
    <lineage>
        <taxon>Bacteria</taxon>
        <taxon>Bacillati</taxon>
        <taxon>Bacillota</taxon>
        <taxon>Bacilli</taxon>
        <taxon>Bacillales</taxon>
        <taxon>Listeriaceae</taxon>
        <taxon>Brochothrix</taxon>
    </lineage>
</organism>
<accession>W7CE67</accession>
<proteinExistence type="predicted"/>